<dbReference type="Proteomes" id="UP000324479">
    <property type="component" value="Unassembled WGS sequence"/>
</dbReference>
<sequence length="235" mass="25815">MGTEEDKKGGELQKITAICHDVGSDCHATDPHCNPSAPALHPLSQAHHETAVNDSPHFQNPQPAGASDGGTPVPVPAVANVVLYRPEIPQNTGNIGRSCVAVGAKLWIVRPASFDFSDKRVRRAGLDYWKHLNLEAVDSWDEIPRRLSPQRTFFFSRFAEKLIWEQTFLPGDTFVFGQETAGLPPEIVRPGNPHALRLPTSGHVRSLNLATTVGIVLFEQQRQLLSSAEHSQPRT</sequence>
<protein>
    <recommendedName>
        <fullName evidence="6">Putative tRNA (cytidine(34)-2'-O)-methyltransferase</fullName>
        <ecNumber evidence="6">2.1.1.207</ecNumber>
    </recommendedName>
    <alternativeName>
        <fullName evidence="6">tRNA (cytidine/uridine-2'-O-)-methyltransferase</fullName>
    </alternativeName>
</protein>
<dbReference type="Gene3D" id="3.40.1280.10">
    <property type="match status" value="1"/>
</dbReference>
<dbReference type="GO" id="GO:0141098">
    <property type="term" value="F:tRNA (cytidine(34)-2'-O)-methyltransferase activity"/>
    <property type="evidence" value="ECO:0007669"/>
    <property type="project" value="RHEA"/>
</dbReference>
<keyword evidence="2 6" id="KW-0489">Methyltransferase</keyword>
<feature type="region of interest" description="Disordered" evidence="7">
    <location>
        <begin position="48"/>
        <end position="72"/>
    </location>
</feature>
<evidence type="ECO:0000256" key="7">
    <source>
        <dbReference type="SAM" id="MobiDB-lite"/>
    </source>
</evidence>
<dbReference type="Pfam" id="PF00588">
    <property type="entry name" value="SpoU_methylase"/>
    <property type="match status" value="1"/>
</dbReference>
<keyword evidence="4 6" id="KW-0949">S-adenosyl-L-methionine</keyword>
<evidence type="ECO:0000313" key="10">
    <source>
        <dbReference type="Proteomes" id="UP000324479"/>
    </source>
</evidence>
<proteinExistence type="inferred from homology"/>
<dbReference type="InterPro" id="IPR001537">
    <property type="entry name" value="SpoU_MeTrfase"/>
</dbReference>
<comment type="caution">
    <text evidence="6">Lacks conserved residue(s) required for the propagation of feature annotation.</text>
</comment>
<feature type="binding site" evidence="6">
    <location>
        <position position="206"/>
    </location>
    <ligand>
        <name>S-adenosyl-L-methionine</name>
        <dbReference type="ChEBI" id="CHEBI:59789"/>
    </ligand>
</feature>
<dbReference type="EC" id="2.1.1.207" evidence="6"/>
<comment type="caution">
    <text evidence="9">The sequence shown here is derived from an EMBL/GenBank/DDBJ whole genome shotgun (WGS) entry which is preliminary data.</text>
</comment>
<dbReference type="HAMAP" id="MF_01885">
    <property type="entry name" value="tRNA_methyltr_TrmL"/>
    <property type="match status" value="1"/>
</dbReference>
<name>A0A5M6CYT2_9BACT</name>
<evidence type="ECO:0000256" key="1">
    <source>
        <dbReference type="ARBA" id="ARBA00022490"/>
    </source>
</evidence>
<gene>
    <name evidence="9" type="ORF">FYK55_22230</name>
</gene>
<evidence type="ECO:0000259" key="8">
    <source>
        <dbReference type="Pfam" id="PF00588"/>
    </source>
</evidence>
<comment type="subcellular location">
    <subcellularLocation>
        <location evidence="6">Cytoplasm</location>
    </subcellularLocation>
</comment>
<dbReference type="AlphaFoldDB" id="A0A5M6CYT2"/>
<organism evidence="9 10">
    <name type="scientific">Roseiconus nitratireducens</name>
    <dbReference type="NCBI Taxonomy" id="2605748"/>
    <lineage>
        <taxon>Bacteria</taxon>
        <taxon>Pseudomonadati</taxon>
        <taxon>Planctomycetota</taxon>
        <taxon>Planctomycetia</taxon>
        <taxon>Pirellulales</taxon>
        <taxon>Pirellulaceae</taxon>
        <taxon>Roseiconus</taxon>
    </lineage>
</organism>
<reference evidence="9 10" key="1">
    <citation type="submission" date="2019-08" db="EMBL/GenBank/DDBJ databases">
        <authorList>
            <person name="Dhanesh K."/>
            <person name="Kumar G."/>
            <person name="Sasikala C."/>
            <person name="Venkata Ramana C."/>
        </authorList>
    </citation>
    <scope>NUCLEOTIDE SEQUENCE [LARGE SCALE GENOMIC DNA]</scope>
    <source>
        <strain evidence="9 10">JC645</strain>
    </source>
</reference>
<dbReference type="GO" id="GO:0003723">
    <property type="term" value="F:RNA binding"/>
    <property type="evidence" value="ECO:0007669"/>
    <property type="project" value="InterPro"/>
</dbReference>
<keyword evidence="10" id="KW-1185">Reference proteome</keyword>
<evidence type="ECO:0000256" key="3">
    <source>
        <dbReference type="ARBA" id="ARBA00022679"/>
    </source>
</evidence>
<evidence type="ECO:0000256" key="2">
    <source>
        <dbReference type="ARBA" id="ARBA00022603"/>
    </source>
</evidence>
<dbReference type="EMBL" id="VWOX01000015">
    <property type="protein sequence ID" value="KAA5540036.1"/>
    <property type="molecule type" value="Genomic_DNA"/>
</dbReference>
<dbReference type="PANTHER" id="PTHR42971:SF1">
    <property type="entry name" value="TRNA (CYTIDINE(34)-2'-O)-METHYLTRANSFERASE"/>
    <property type="match status" value="1"/>
</dbReference>
<feature type="domain" description="tRNA/rRNA methyltransferase SpoU type" evidence="8">
    <location>
        <begin position="80"/>
        <end position="218"/>
    </location>
</feature>
<dbReference type="SUPFAM" id="SSF75217">
    <property type="entry name" value="alpha/beta knot"/>
    <property type="match status" value="1"/>
</dbReference>
<feature type="binding site" evidence="6">
    <location>
        <position position="198"/>
    </location>
    <ligand>
        <name>S-adenosyl-L-methionine</name>
        <dbReference type="ChEBI" id="CHEBI:59789"/>
    </ligand>
</feature>
<evidence type="ECO:0000256" key="6">
    <source>
        <dbReference type="HAMAP-Rule" id="MF_01885"/>
    </source>
</evidence>
<accession>A0A5M6CYT2</accession>
<evidence type="ECO:0000256" key="5">
    <source>
        <dbReference type="ARBA" id="ARBA00022694"/>
    </source>
</evidence>
<keyword evidence="3 6" id="KW-0808">Transferase</keyword>
<comment type="catalytic activity">
    <reaction evidence="6">
        <text>5-carboxymethylaminomethyluridine(34) in tRNA(Leu) + S-adenosyl-L-methionine = 5-carboxymethylaminomethyl-2'-O-methyluridine(34) in tRNA(Leu) + S-adenosyl-L-homocysteine + H(+)</text>
        <dbReference type="Rhea" id="RHEA:43088"/>
        <dbReference type="Rhea" id="RHEA-COMP:10333"/>
        <dbReference type="Rhea" id="RHEA-COMP:10334"/>
        <dbReference type="ChEBI" id="CHEBI:15378"/>
        <dbReference type="ChEBI" id="CHEBI:57856"/>
        <dbReference type="ChEBI" id="CHEBI:59789"/>
        <dbReference type="ChEBI" id="CHEBI:74508"/>
        <dbReference type="ChEBI" id="CHEBI:74511"/>
        <dbReference type="EC" id="2.1.1.207"/>
    </reaction>
</comment>
<comment type="similarity">
    <text evidence="6">Belongs to the class IV-like SAM-binding methyltransferase superfamily. RNA methyltransferase TrmH family. TrmL subfamily.</text>
</comment>
<dbReference type="InterPro" id="IPR029028">
    <property type="entry name" value="Alpha/beta_knot_MTases"/>
</dbReference>
<comment type="catalytic activity">
    <reaction evidence="6">
        <text>cytidine(34) in tRNA + S-adenosyl-L-methionine = 2'-O-methylcytidine(34) in tRNA + S-adenosyl-L-homocysteine + H(+)</text>
        <dbReference type="Rhea" id="RHEA:43084"/>
        <dbReference type="Rhea" id="RHEA-COMP:10331"/>
        <dbReference type="Rhea" id="RHEA-COMP:10332"/>
        <dbReference type="ChEBI" id="CHEBI:15378"/>
        <dbReference type="ChEBI" id="CHEBI:57856"/>
        <dbReference type="ChEBI" id="CHEBI:59789"/>
        <dbReference type="ChEBI" id="CHEBI:74495"/>
        <dbReference type="ChEBI" id="CHEBI:82748"/>
        <dbReference type="EC" id="2.1.1.207"/>
    </reaction>
</comment>
<comment type="function">
    <text evidence="6">Could methylate the ribose at the nucleotide 34 wobble position in tRNA.</text>
</comment>
<feature type="compositionally biased region" description="Polar residues" evidence="7">
    <location>
        <begin position="52"/>
        <end position="62"/>
    </location>
</feature>
<dbReference type="GO" id="GO:0002130">
    <property type="term" value="P:wobble position ribose methylation"/>
    <property type="evidence" value="ECO:0007669"/>
    <property type="project" value="TreeGrafter"/>
</dbReference>
<evidence type="ECO:0000313" key="9">
    <source>
        <dbReference type="EMBL" id="KAA5540036.1"/>
    </source>
</evidence>
<dbReference type="CDD" id="cd18094">
    <property type="entry name" value="SpoU-like_TrmL"/>
    <property type="match status" value="1"/>
</dbReference>
<dbReference type="InterPro" id="IPR016914">
    <property type="entry name" value="TrmL"/>
</dbReference>
<feature type="binding site" evidence="6">
    <location>
        <position position="177"/>
    </location>
    <ligand>
        <name>S-adenosyl-L-methionine</name>
        <dbReference type="ChEBI" id="CHEBI:59789"/>
    </ligand>
</feature>
<evidence type="ECO:0000256" key="4">
    <source>
        <dbReference type="ARBA" id="ARBA00022691"/>
    </source>
</evidence>
<keyword evidence="5 6" id="KW-0819">tRNA processing</keyword>
<keyword evidence="1 6" id="KW-0963">Cytoplasm</keyword>
<dbReference type="PANTHER" id="PTHR42971">
    <property type="entry name" value="TRNA (CYTIDINE(34)-2'-O)-METHYLTRANSFERASE"/>
    <property type="match status" value="1"/>
</dbReference>
<dbReference type="InterPro" id="IPR029026">
    <property type="entry name" value="tRNA_m1G_MTases_N"/>
</dbReference>
<dbReference type="GO" id="GO:0005737">
    <property type="term" value="C:cytoplasm"/>
    <property type="evidence" value="ECO:0007669"/>
    <property type="project" value="UniProtKB-SubCell"/>
</dbReference>
<dbReference type="GO" id="GO:0141102">
    <property type="term" value="F:tRNA (5-carboxymethylaminomethyluridine(34)-2'-O)-methyltransferase activity"/>
    <property type="evidence" value="ECO:0007669"/>
    <property type="project" value="RHEA"/>
</dbReference>